<dbReference type="InterPro" id="IPR000528">
    <property type="entry name" value="Plant_nsLTP"/>
</dbReference>
<protein>
    <submittedName>
        <fullName evidence="4">Non-specific lipid-transfer protein 2</fullName>
    </submittedName>
</protein>
<feature type="signal peptide" evidence="2">
    <location>
        <begin position="1"/>
        <end position="27"/>
    </location>
</feature>
<dbReference type="CDD" id="cd01960">
    <property type="entry name" value="nsLTP1"/>
    <property type="match status" value="1"/>
</dbReference>
<dbReference type="Proteomes" id="UP000623129">
    <property type="component" value="Unassembled WGS sequence"/>
</dbReference>
<proteinExistence type="inferred from homology"/>
<dbReference type="SUPFAM" id="SSF47699">
    <property type="entry name" value="Bifunctional inhibitor/lipid-transfer protein/seed storage 2S albumin"/>
    <property type="match status" value="1"/>
</dbReference>
<name>A0A833R8L9_9POAL</name>
<dbReference type="EMBL" id="SWLB01000009">
    <property type="protein sequence ID" value="KAF3334966.1"/>
    <property type="molecule type" value="Genomic_DNA"/>
</dbReference>
<evidence type="ECO:0000313" key="5">
    <source>
        <dbReference type="Proteomes" id="UP000623129"/>
    </source>
</evidence>
<reference evidence="4" key="1">
    <citation type="submission" date="2020-01" db="EMBL/GenBank/DDBJ databases">
        <title>Genome sequence of Kobresia littledalei, the first chromosome-level genome in the family Cyperaceae.</title>
        <authorList>
            <person name="Qu G."/>
        </authorList>
    </citation>
    <scope>NUCLEOTIDE SEQUENCE</scope>
    <source>
        <strain evidence="4">C.B.Clarke</strain>
        <tissue evidence="4">Leaf</tissue>
    </source>
</reference>
<evidence type="ECO:0000313" key="4">
    <source>
        <dbReference type="EMBL" id="KAF3334966.1"/>
    </source>
</evidence>
<evidence type="ECO:0000256" key="1">
    <source>
        <dbReference type="ARBA" id="ARBA00009861"/>
    </source>
</evidence>
<dbReference type="PANTHER" id="PTHR31147:SF2">
    <property type="entry name" value="OS01G0615300 PROTEIN"/>
    <property type="match status" value="1"/>
</dbReference>
<feature type="domain" description="Bifunctional inhibitor/plant lipid transfer protein/seed storage helical" evidence="3">
    <location>
        <begin position="30"/>
        <end position="120"/>
    </location>
</feature>
<evidence type="ECO:0000256" key="2">
    <source>
        <dbReference type="SAM" id="SignalP"/>
    </source>
</evidence>
<keyword evidence="5" id="KW-1185">Reference proteome</keyword>
<gene>
    <name evidence="4" type="ORF">FCM35_KLT21570</name>
</gene>
<organism evidence="4 5">
    <name type="scientific">Carex littledalei</name>
    <dbReference type="NCBI Taxonomy" id="544730"/>
    <lineage>
        <taxon>Eukaryota</taxon>
        <taxon>Viridiplantae</taxon>
        <taxon>Streptophyta</taxon>
        <taxon>Embryophyta</taxon>
        <taxon>Tracheophyta</taxon>
        <taxon>Spermatophyta</taxon>
        <taxon>Magnoliopsida</taxon>
        <taxon>Liliopsida</taxon>
        <taxon>Poales</taxon>
        <taxon>Cyperaceae</taxon>
        <taxon>Cyperoideae</taxon>
        <taxon>Cariceae</taxon>
        <taxon>Carex</taxon>
        <taxon>Carex subgen. Euthyceras</taxon>
    </lineage>
</organism>
<comment type="similarity">
    <text evidence="1">Belongs to the plant acyltransferase family.</text>
</comment>
<dbReference type="Gene3D" id="3.30.559.10">
    <property type="entry name" value="Chloramphenicol acetyltransferase-like domain"/>
    <property type="match status" value="1"/>
</dbReference>
<dbReference type="PRINTS" id="PR00382">
    <property type="entry name" value="LIPIDTRNSFER"/>
</dbReference>
<dbReference type="AlphaFoldDB" id="A0A833R8L9"/>
<dbReference type="PANTHER" id="PTHR31147">
    <property type="entry name" value="ACYL TRANSFERASE 4"/>
    <property type="match status" value="1"/>
</dbReference>
<feature type="chain" id="PRO_5032289926" evidence="2">
    <location>
        <begin position="28"/>
        <end position="245"/>
    </location>
</feature>
<dbReference type="Pfam" id="PF02458">
    <property type="entry name" value="Transferase"/>
    <property type="match status" value="1"/>
</dbReference>
<comment type="caution">
    <text evidence="4">The sequence shown here is derived from an EMBL/GenBank/DDBJ whole genome shotgun (WGS) entry which is preliminary data.</text>
</comment>
<dbReference type="OrthoDB" id="770678at2759"/>
<dbReference type="Gene3D" id="1.10.110.10">
    <property type="entry name" value="Plant lipid-transfer and hydrophobic proteins"/>
    <property type="match status" value="1"/>
</dbReference>
<dbReference type="SMART" id="SM00499">
    <property type="entry name" value="AAI"/>
    <property type="match status" value="1"/>
</dbReference>
<evidence type="ECO:0000259" key="3">
    <source>
        <dbReference type="SMART" id="SM00499"/>
    </source>
</evidence>
<dbReference type="GO" id="GO:0008289">
    <property type="term" value="F:lipid binding"/>
    <property type="evidence" value="ECO:0007669"/>
    <property type="project" value="UniProtKB-KW"/>
</dbReference>
<dbReference type="GO" id="GO:0006869">
    <property type="term" value="P:lipid transport"/>
    <property type="evidence" value="ECO:0007669"/>
    <property type="project" value="InterPro"/>
</dbReference>
<sequence length="245" mass="25600">MACFDIRAVAAAAVAILLLTAPHAVSAITCGEVASAISPCMAYARSGQGAPSSGCCSGVKSLSAQAATAADRQTACNCLKNLAKSVNFNSGAVSGLPGKCGGELKVQKAEEVMDEPEVDCTGEGIWFVEANANCSLEEINYLERPLMVPKDQLLPQAPPEARLQDEILMVQVTEFTCGGFTVGICSSHLVFDGLGFAQFLKAVGDMARSLPEPIVNTGPGKTYRTHPRCHMPGPFHLSQSSISPP</sequence>
<dbReference type="InterPro" id="IPR050898">
    <property type="entry name" value="Plant_acyltransferase"/>
</dbReference>
<accession>A0A833R8L9</accession>
<keyword evidence="2" id="KW-0732">Signal</keyword>
<dbReference type="InterPro" id="IPR016140">
    <property type="entry name" value="Bifunc_inhib/LTP/seed_store"/>
</dbReference>
<dbReference type="InterPro" id="IPR036312">
    <property type="entry name" value="Bifun_inhib/LTP/seed_sf"/>
</dbReference>
<dbReference type="InterPro" id="IPR023213">
    <property type="entry name" value="CAT-like_dom_sf"/>
</dbReference>